<organism evidence="6 7">
    <name type="scientific">Armadillidium nasatum</name>
    <dbReference type="NCBI Taxonomy" id="96803"/>
    <lineage>
        <taxon>Eukaryota</taxon>
        <taxon>Metazoa</taxon>
        <taxon>Ecdysozoa</taxon>
        <taxon>Arthropoda</taxon>
        <taxon>Crustacea</taxon>
        <taxon>Multicrustacea</taxon>
        <taxon>Malacostraca</taxon>
        <taxon>Eumalacostraca</taxon>
        <taxon>Peracarida</taxon>
        <taxon>Isopoda</taxon>
        <taxon>Oniscidea</taxon>
        <taxon>Crinocheta</taxon>
        <taxon>Armadillidiidae</taxon>
        <taxon>Armadillidium</taxon>
    </lineage>
</organism>
<dbReference type="OrthoDB" id="6342440at2759"/>
<feature type="domain" description="Nucleoporin Nup133/Nup155-like N-terminal" evidence="5">
    <location>
        <begin position="75"/>
        <end position="181"/>
    </location>
</feature>
<dbReference type="PANTHER" id="PTHR13405:SF11">
    <property type="entry name" value="NUCLEAR PORE COMPLEX PROTEIN NUP133"/>
    <property type="match status" value="1"/>
</dbReference>
<name>A0A5N5TEQ2_9CRUS</name>
<dbReference type="InterPro" id="IPR014908">
    <property type="entry name" value="Nucleoporin_Nup133/Nup155_N"/>
</dbReference>
<evidence type="ECO:0000256" key="2">
    <source>
        <dbReference type="ARBA" id="ARBA00005569"/>
    </source>
</evidence>
<dbReference type="GO" id="GO:0031080">
    <property type="term" value="C:nuclear pore outer ring"/>
    <property type="evidence" value="ECO:0007669"/>
    <property type="project" value="TreeGrafter"/>
</dbReference>
<dbReference type="Pfam" id="PF08801">
    <property type="entry name" value="Nucleoporin_N"/>
    <property type="match status" value="1"/>
</dbReference>
<dbReference type="GO" id="GO:0000972">
    <property type="term" value="P:transcription-dependent tethering of RNA polymerase II gene DNA at nuclear periphery"/>
    <property type="evidence" value="ECO:0007669"/>
    <property type="project" value="TreeGrafter"/>
</dbReference>
<dbReference type="InterPro" id="IPR037624">
    <property type="entry name" value="Nup133-like"/>
</dbReference>
<comment type="similarity">
    <text evidence="2">Belongs to the nucleoporin Nup133 family.</text>
</comment>
<dbReference type="PANTHER" id="PTHR13405">
    <property type="entry name" value="NUCLEAR PORE COMPLEX PROTEIN NUP133"/>
    <property type="match status" value="1"/>
</dbReference>
<reference evidence="6 7" key="1">
    <citation type="journal article" date="2019" name="PLoS Biol.">
        <title>Sex chromosomes control vertical transmission of feminizing Wolbachia symbionts in an isopod.</title>
        <authorList>
            <person name="Becking T."/>
            <person name="Chebbi M.A."/>
            <person name="Giraud I."/>
            <person name="Moumen B."/>
            <person name="Laverre T."/>
            <person name="Caubet Y."/>
            <person name="Peccoud J."/>
            <person name="Gilbert C."/>
            <person name="Cordaux R."/>
        </authorList>
    </citation>
    <scope>NUCLEOTIDE SEQUENCE [LARGE SCALE GENOMIC DNA]</scope>
    <source>
        <strain evidence="6">ANa2</strain>
        <tissue evidence="6">Whole body excluding digestive tract and cuticle</tissue>
    </source>
</reference>
<sequence>MWSGGTHERSFTSASARAVAAAAARRRSAGVGFLSPGAKRSPFSGGGRSTPLNRSLQTSQIVESGSGQYNIESYGSSLPALVMEVLKFADRNAELSAVLAPSGWAWLVAGRRLLIWKYRLEGSKRIANHQFRELTLPPSDLAHRAQLVSVFSQGEGQVPSCVAVSPEGFVRFWPNISHEGSYYEISTDLQV</sequence>
<dbReference type="AlphaFoldDB" id="A0A5N5TEQ2"/>
<gene>
    <name evidence="6" type="ORF">Anas_11334</name>
</gene>
<accession>A0A5N5TEQ2</accession>
<comment type="caution">
    <text evidence="6">The sequence shown here is derived from an EMBL/GenBank/DDBJ whole genome shotgun (WGS) entry which is preliminary data.</text>
</comment>
<evidence type="ECO:0000313" key="6">
    <source>
        <dbReference type="EMBL" id="KAB7503410.1"/>
    </source>
</evidence>
<dbReference type="Proteomes" id="UP000326759">
    <property type="component" value="Unassembled WGS sequence"/>
</dbReference>
<keyword evidence="4" id="KW-0539">Nucleus</keyword>
<proteinExistence type="inferred from homology"/>
<evidence type="ECO:0000313" key="7">
    <source>
        <dbReference type="Proteomes" id="UP000326759"/>
    </source>
</evidence>
<dbReference type="GO" id="GO:0006606">
    <property type="term" value="P:protein import into nucleus"/>
    <property type="evidence" value="ECO:0007669"/>
    <property type="project" value="TreeGrafter"/>
</dbReference>
<dbReference type="GO" id="GO:0017056">
    <property type="term" value="F:structural constituent of nuclear pore"/>
    <property type="evidence" value="ECO:0007669"/>
    <property type="project" value="InterPro"/>
</dbReference>
<keyword evidence="7" id="KW-1185">Reference proteome</keyword>
<dbReference type="SUPFAM" id="SSF117289">
    <property type="entry name" value="Nucleoporin domain"/>
    <property type="match status" value="1"/>
</dbReference>
<dbReference type="GO" id="GO:0016973">
    <property type="term" value="P:poly(A)+ mRNA export from nucleus"/>
    <property type="evidence" value="ECO:0007669"/>
    <property type="project" value="TreeGrafter"/>
</dbReference>
<keyword evidence="3" id="KW-0813">Transport</keyword>
<comment type="subcellular location">
    <subcellularLocation>
        <location evidence="1">Nucleus</location>
    </subcellularLocation>
</comment>
<evidence type="ECO:0000256" key="3">
    <source>
        <dbReference type="ARBA" id="ARBA00022448"/>
    </source>
</evidence>
<evidence type="ECO:0000256" key="4">
    <source>
        <dbReference type="ARBA" id="ARBA00023242"/>
    </source>
</evidence>
<dbReference type="InterPro" id="IPR015943">
    <property type="entry name" value="WD40/YVTN_repeat-like_dom_sf"/>
</dbReference>
<dbReference type="EMBL" id="SEYY01005217">
    <property type="protein sequence ID" value="KAB7503410.1"/>
    <property type="molecule type" value="Genomic_DNA"/>
</dbReference>
<evidence type="ECO:0000259" key="5">
    <source>
        <dbReference type="Pfam" id="PF08801"/>
    </source>
</evidence>
<dbReference type="Gene3D" id="2.130.10.10">
    <property type="entry name" value="YVTN repeat-like/Quinoprotein amine dehydrogenase"/>
    <property type="match status" value="1"/>
</dbReference>
<evidence type="ECO:0000256" key="1">
    <source>
        <dbReference type="ARBA" id="ARBA00004123"/>
    </source>
</evidence>
<protein>
    <recommendedName>
        <fullName evidence="5">Nucleoporin Nup133/Nup155-like N-terminal domain-containing protein</fullName>
    </recommendedName>
</protein>